<dbReference type="InterPro" id="IPR003423">
    <property type="entry name" value="OMP_efflux"/>
</dbReference>
<evidence type="ECO:0000256" key="4">
    <source>
        <dbReference type="SAM" id="MobiDB-lite"/>
    </source>
</evidence>
<keyword evidence="2" id="KW-0472">Membrane</keyword>
<organism evidence="5 6">
    <name type="scientific">Oceaniferula flava</name>
    <dbReference type="NCBI Taxonomy" id="2800421"/>
    <lineage>
        <taxon>Bacteria</taxon>
        <taxon>Pseudomonadati</taxon>
        <taxon>Verrucomicrobiota</taxon>
        <taxon>Verrucomicrobiia</taxon>
        <taxon>Verrucomicrobiales</taxon>
        <taxon>Verrucomicrobiaceae</taxon>
        <taxon>Oceaniferula</taxon>
    </lineage>
</organism>
<evidence type="ECO:0000256" key="2">
    <source>
        <dbReference type="RuleBase" id="RU362097"/>
    </source>
</evidence>
<dbReference type="GO" id="GO:0005886">
    <property type="term" value="C:plasma membrane"/>
    <property type="evidence" value="ECO:0007669"/>
    <property type="project" value="UniProtKB-SubCell"/>
</dbReference>
<keyword evidence="2" id="KW-0564">Palmitate</keyword>
<comment type="similarity">
    <text evidence="1 2">Belongs to the outer membrane factor (OMF) (TC 1.B.17) family.</text>
</comment>
<dbReference type="PANTHER" id="PTHR30203">
    <property type="entry name" value="OUTER MEMBRANE CATION EFFLUX PROTEIN"/>
    <property type="match status" value="1"/>
</dbReference>
<feature type="coiled-coil region" evidence="3">
    <location>
        <begin position="227"/>
        <end position="254"/>
    </location>
</feature>
<dbReference type="GO" id="GO:0015562">
    <property type="term" value="F:efflux transmembrane transporter activity"/>
    <property type="evidence" value="ECO:0007669"/>
    <property type="project" value="InterPro"/>
</dbReference>
<dbReference type="AlphaFoldDB" id="A0AAE2V8B4"/>
<keyword evidence="2" id="KW-1134">Transmembrane beta strand</keyword>
<dbReference type="PANTHER" id="PTHR30203:SF33">
    <property type="entry name" value="BLR4455 PROTEIN"/>
    <property type="match status" value="1"/>
</dbReference>
<comment type="subcellular location">
    <subcellularLocation>
        <location evidence="2">Cell membrane</location>
        <topology evidence="2">Lipid-anchor</topology>
    </subcellularLocation>
</comment>
<sequence>MTNHLSFFGAGAVLSITIGLSGCQIPSSDLAKPTAPTPAHYQHASSKNGKRQAKSDQWWLAFGDSRLNSLMSQVRDSNRDLRGGMKRVEQARALVISTRSGRIPQVSSSSSALRNGISGEVVRSTAGKTDGYTRNLYSLPVSVDWELDLFGRIRKGEAAAQADVQAAEEDYLALRLSLETQAATSYFTLRALDSEIAIVREGVVSRKASLKLANDRRELGVVSELDVAQAQALLASSEADLAALLRERAAQEASLAVLVGKPASNFSVAARRLTGRPPSIPAGLPSELARSRPDIRRVERLLAAENARVGVAVAAFYPSISLNGNVGVQASDISDMFTKGARYWGIGPSVYLPIFTGGQNKANLQRSKARYEEVLELYQQTVLESLAEVETALSAVKHYRRQVSAQSRVVTASNEARNIAKAQYEGGTVNYLNVLDAERTALNGEREQARLKGAEYINAVQLIRALGGRW</sequence>
<evidence type="ECO:0000313" key="5">
    <source>
        <dbReference type="EMBL" id="MBK1853333.1"/>
    </source>
</evidence>
<proteinExistence type="inferred from homology"/>
<dbReference type="SUPFAM" id="SSF56954">
    <property type="entry name" value="Outer membrane efflux proteins (OEP)"/>
    <property type="match status" value="1"/>
</dbReference>
<dbReference type="InterPro" id="IPR010131">
    <property type="entry name" value="MdtP/NodT-like"/>
</dbReference>
<dbReference type="Proteomes" id="UP000634206">
    <property type="component" value="Unassembled WGS sequence"/>
</dbReference>
<gene>
    <name evidence="5" type="ORF">JIN83_00015</name>
</gene>
<accession>A0AAE2V8B4</accession>
<keyword evidence="6" id="KW-1185">Reference proteome</keyword>
<evidence type="ECO:0000256" key="3">
    <source>
        <dbReference type="SAM" id="Coils"/>
    </source>
</evidence>
<evidence type="ECO:0000256" key="1">
    <source>
        <dbReference type="ARBA" id="ARBA00007613"/>
    </source>
</evidence>
<name>A0AAE2V8B4_9BACT</name>
<comment type="caution">
    <text evidence="5">The sequence shown here is derived from an EMBL/GenBank/DDBJ whole genome shotgun (WGS) entry which is preliminary data.</text>
</comment>
<dbReference type="EMBL" id="JAENIG010000001">
    <property type="protein sequence ID" value="MBK1853333.1"/>
    <property type="molecule type" value="Genomic_DNA"/>
</dbReference>
<dbReference type="Gene3D" id="1.20.1600.10">
    <property type="entry name" value="Outer membrane efflux proteins (OEP)"/>
    <property type="match status" value="1"/>
</dbReference>
<reference evidence="5" key="1">
    <citation type="submission" date="2021-01" db="EMBL/GenBank/DDBJ databases">
        <title>Modified the classification status of verrucomicrobia.</title>
        <authorList>
            <person name="Feng X."/>
        </authorList>
    </citation>
    <scope>NUCLEOTIDE SEQUENCE</scope>
    <source>
        <strain evidence="5">5K15</strain>
    </source>
</reference>
<dbReference type="Pfam" id="PF02321">
    <property type="entry name" value="OEP"/>
    <property type="match status" value="2"/>
</dbReference>
<dbReference type="NCBIfam" id="TIGR01845">
    <property type="entry name" value="outer_NodT"/>
    <property type="match status" value="1"/>
</dbReference>
<feature type="region of interest" description="Disordered" evidence="4">
    <location>
        <begin position="30"/>
        <end position="49"/>
    </location>
</feature>
<dbReference type="RefSeq" id="WP_309487932.1">
    <property type="nucleotide sequence ID" value="NZ_JAENIG010000001.1"/>
</dbReference>
<keyword evidence="2" id="KW-0812">Transmembrane</keyword>
<keyword evidence="2" id="KW-0449">Lipoprotein</keyword>
<keyword evidence="3" id="KW-0175">Coiled coil</keyword>
<protein>
    <submittedName>
        <fullName evidence="5">Efflux transporter outer membrane subunit</fullName>
    </submittedName>
</protein>
<evidence type="ECO:0000313" key="6">
    <source>
        <dbReference type="Proteomes" id="UP000634206"/>
    </source>
</evidence>
<dbReference type="Gene3D" id="2.20.200.10">
    <property type="entry name" value="Outer membrane efflux proteins (OEP)"/>
    <property type="match status" value="1"/>
</dbReference>